<accession>A0A5B0P5D7</accession>
<evidence type="ECO:0000313" key="3">
    <source>
        <dbReference type="Proteomes" id="UP000324748"/>
    </source>
</evidence>
<reference evidence="2 3" key="1">
    <citation type="submission" date="2019-05" db="EMBL/GenBank/DDBJ databases">
        <title>Emergence of the Ug99 lineage of the wheat stem rust pathogen through somatic hybridization.</title>
        <authorList>
            <person name="Li F."/>
            <person name="Upadhyaya N.M."/>
            <person name="Sperschneider J."/>
            <person name="Matny O."/>
            <person name="Nguyen-Phuc H."/>
            <person name="Mago R."/>
            <person name="Raley C."/>
            <person name="Miller M.E."/>
            <person name="Silverstein K.A.T."/>
            <person name="Henningsen E."/>
            <person name="Hirsch C.D."/>
            <person name="Visser B."/>
            <person name="Pretorius Z.A."/>
            <person name="Steffenson B.J."/>
            <person name="Schwessinger B."/>
            <person name="Dodds P.N."/>
            <person name="Figueroa M."/>
        </authorList>
    </citation>
    <scope>NUCLEOTIDE SEQUENCE [LARGE SCALE GENOMIC DNA]</scope>
    <source>
        <strain evidence="2">21-0</strain>
    </source>
</reference>
<sequence length="75" mass="8123">MRNLIMWTTVATILGCYSVGAYPRQPPPPIGAPITGFCKKCQVSHFNPCDPIDPPSLPIKVITDSIGNDSTSQKH</sequence>
<dbReference type="EMBL" id="VSWC01000067">
    <property type="protein sequence ID" value="KAA1096695.1"/>
    <property type="molecule type" value="Genomic_DNA"/>
</dbReference>
<proteinExistence type="predicted"/>
<evidence type="ECO:0000313" key="2">
    <source>
        <dbReference type="EMBL" id="KAA1096695.1"/>
    </source>
</evidence>
<gene>
    <name evidence="2" type="ORF">PGT21_025302</name>
</gene>
<keyword evidence="1" id="KW-0732">Signal</keyword>
<protein>
    <submittedName>
        <fullName evidence="2">Uncharacterized protein</fullName>
    </submittedName>
</protein>
<feature type="chain" id="PRO_5023144896" evidence="1">
    <location>
        <begin position="22"/>
        <end position="75"/>
    </location>
</feature>
<name>A0A5B0P5D7_PUCGR</name>
<organism evidence="2 3">
    <name type="scientific">Puccinia graminis f. sp. tritici</name>
    <dbReference type="NCBI Taxonomy" id="56615"/>
    <lineage>
        <taxon>Eukaryota</taxon>
        <taxon>Fungi</taxon>
        <taxon>Dikarya</taxon>
        <taxon>Basidiomycota</taxon>
        <taxon>Pucciniomycotina</taxon>
        <taxon>Pucciniomycetes</taxon>
        <taxon>Pucciniales</taxon>
        <taxon>Pucciniaceae</taxon>
        <taxon>Puccinia</taxon>
    </lineage>
</organism>
<dbReference type="Proteomes" id="UP000324748">
    <property type="component" value="Unassembled WGS sequence"/>
</dbReference>
<dbReference type="PROSITE" id="PS51257">
    <property type="entry name" value="PROKAR_LIPOPROTEIN"/>
    <property type="match status" value="1"/>
</dbReference>
<evidence type="ECO:0000256" key="1">
    <source>
        <dbReference type="SAM" id="SignalP"/>
    </source>
</evidence>
<comment type="caution">
    <text evidence="2">The sequence shown here is derived from an EMBL/GenBank/DDBJ whole genome shotgun (WGS) entry which is preliminary data.</text>
</comment>
<keyword evidence="3" id="KW-1185">Reference proteome</keyword>
<dbReference type="AlphaFoldDB" id="A0A5B0P5D7"/>
<feature type="signal peptide" evidence="1">
    <location>
        <begin position="1"/>
        <end position="21"/>
    </location>
</feature>